<feature type="compositionally biased region" description="Basic and acidic residues" evidence="1">
    <location>
        <begin position="37"/>
        <end position="62"/>
    </location>
</feature>
<name>G8YFX4_PICSO</name>
<evidence type="ECO:0000313" key="2">
    <source>
        <dbReference type="EMBL" id="CCE82073.1"/>
    </source>
</evidence>
<organism evidence="2 3">
    <name type="scientific">Pichia sorbitophila (strain ATCC MYA-4447 / BCRC 22081 / CBS 7064 / NBRC 10061 / NRRL Y-12695)</name>
    <name type="common">Hybrid yeast</name>
    <dbReference type="NCBI Taxonomy" id="559304"/>
    <lineage>
        <taxon>Eukaryota</taxon>
        <taxon>Fungi</taxon>
        <taxon>Dikarya</taxon>
        <taxon>Ascomycota</taxon>
        <taxon>Saccharomycotina</taxon>
        <taxon>Pichiomycetes</taxon>
        <taxon>Debaryomycetaceae</taxon>
        <taxon>Millerozyma</taxon>
    </lineage>
</organism>
<dbReference type="AlphaFoldDB" id="G8YFX4"/>
<feature type="compositionally biased region" description="Low complexity" evidence="1">
    <location>
        <begin position="9"/>
        <end position="19"/>
    </location>
</feature>
<dbReference type="EMBL" id="FO082051">
    <property type="protein sequence ID" value="CCE82073.1"/>
    <property type="molecule type" value="Genomic_DNA"/>
</dbReference>
<feature type="compositionally biased region" description="Basic and acidic residues" evidence="1">
    <location>
        <begin position="71"/>
        <end position="111"/>
    </location>
</feature>
<sequence length="111" mass="12232">MGSCLSTPKSNSKESSNVVSRREGGRTVETRSNNNPRSKDNAAPKEKAKYSQKKAEGRKLGGDEPTTAELSAREAGAKAAEERYKKQKEKLQTSEKKLSEMSRKSRSEKAL</sequence>
<dbReference type="InParanoid" id="G8YFX4"/>
<proteinExistence type="predicted"/>
<feature type="region of interest" description="Disordered" evidence="1">
    <location>
        <begin position="1"/>
        <end position="111"/>
    </location>
</feature>
<dbReference type="Proteomes" id="UP000005222">
    <property type="component" value="Chromosome I"/>
</dbReference>
<feature type="compositionally biased region" description="Basic and acidic residues" evidence="1">
    <location>
        <begin position="20"/>
        <end position="29"/>
    </location>
</feature>
<evidence type="ECO:0000313" key="3">
    <source>
        <dbReference type="Proteomes" id="UP000005222"/>
    </source>
</evidence>
<protein>
    <submittedName>
        <fullName evidence="2">Piso0_002769 protein</fullName>
    </submittedName>
</protein>
<dbReference type="HOGENOM" id="CLU_2159338_0_0_1"/>
<gene>
    <name evidence="2" type="primary">Piso0_002769</name>
    <name evidence="2" type="ORF">GNLVRS01_PISO0I17410g</name>
</gene>
<evidence type="ECO:0000256" key="1">
    <source>
        <dbReference type="SAM" id="MobiDB-lite"/>
    </source>
</evidence>
<keyword evidence="3" id="KW-1185">Reference proteome</keyword>
<reference evidence="2 3" key="1">
    <citation type="journal article" date="2012" name="G3 (Bethesda)">
        <title>Pichia sorbitophila, an interspecies yeast hybrid reveals early steps of genome resolution following polyploidization.</title>
        <authorList>
            <person name="Leh Louis V."/>
            <person name="Despons L."/>
            <person name="Friedrich A."/>
            <person name="Martin T."/>
            <person name="Durrens P."/>
            <person name="Casaregola S."/>
            <person name="Neuveglise C."/>
            <person name="Fairhead C."/>
            <person name="Marck C."/>
            <person name="Cruz J.A."/>
            <person name="Straub M.L."/>
            <person name="Kugler V."/>
            <person name="Sacerdot C."/>
            <person name="Uzunov Z."/>
            <person name="Thierry A."/>
            <person name="Weiss S."/>
            <person name="Bleykasten C."/>
            <person name="De Montigny J."/>
            <person name="Jacques N."/>
            <person name="Jung P."/>
            <person name="Lemaire M."/>
            <person name="Mallet S."/>
            <person name="Morel G."/>
            <person name="Richard G.F."/>
            <person name="Sarkar A."/>
            <person name="Savel G."/>
            <person name="Schacherer J."/>
            <person name="Seret M.L."/>
            <person name="Talla E."/>
            <person name="Samson G."/>
            <person name="Jubin C."/>
            <person name="Poulain J."/>
            <person name="Vacherie B."/>
            <person name="Barbe V."/>
            <person name="Pelletier E."/>
            <person name="Sherman D.J."/>
            <person name="Westhof E."/>
            <person name="Weissenbach J."/>
            <person name="Baret P.V."/>
            <person name="Wincker P."/>
            <person name="Gaillardin C."/>
            <person name="Dujon B."/>
            <person name="Souciet J.L."/>
        </authorList>
    </citation>
    <scope>NUCLEOTIDE SEQUENCE [LARGE SCALE GENOMIC DNA]</scope>
    <source>
        <strain evidence="3">ATCC MYA-4447 / BCRC 22081 / CBS 7064 / NBRC 10061 / NRRL Y-12695</strain>
    </source>
</reference>
<dbReference type="OMA" id="RFSRNEQ"/>
<accession>G8YFX4</accession>